<sequence length="285" mass="29865">MSGTIGNPLSWSAERLFGAGAHLAQATEILGGDRDEARPRVRRIGSADVFGALRQGLADFAALRTDVVFLCLVYPVIGAALVWLALNRDLLPLVFPLMSGFALIGPVAAVGLYEMSRKREETGQAVWADAFGVLASPRFGAIFILGLALFGLFLVWMVVAGGLYAATLGPEPPVSAAAFLRDVTTTDPGQTMVFVGVLVGLGFAALVLMVSLVSFPLLLDRDVGLPVAVVTSIRVARKNPGPVALWGLIVVAGLAVGVVTALLGLAIVLPVLGHATWHFYRRAVG</sequence>
<keyword evidence="1" id="KW-0812">Transmembrane</keyword>
<feature type="transmembrane region" description="Helical" evidence="1">
    <location>
        <begin position="92"/>
        <end position="113"/>
    </location>
</feature>
<feature type="transmembrane region" description="Helical" evidence="1">
    <location>
        <begin position="67"/>
        <end position="86"/>
    </location>
</feature>
<evidence type="ECO:0000313" key="2">
    <source>
        <dbReference type="EMBL" id="MFC2969158.1"/>
    </source>
</evidence>
<feature type="transmembrane region" description="Helical" evidence="1">
    <location>
        <begin position="141"/>
        <end position="165"/>
    </location>
</feature>
<dbReference type="Pfam" id="PF09955">
    <property type="entry name" value="DUF2189"/>
    <property type="match status" value="1"/>
</dbReference>
<feature type="transmembrane region" description="Helical" evidence="1">
    <location>
        <begin position="243"/>
        <end position="272"/>
    </location>
</feature>
<proteinExistence type="predicted"/>
<dbReference type="EMBL" id="JBHRSK010000010">
    <property type="protein sequence ID" value="MFC2969158.1"/>
    <property type="molecule type" value="Genomic_DNA"/>
</dbReference>
<dbReference type="InterPro" id="IPR018692">
    <property type="entry name" value="DUF2189"/>
</dbReference>
<evidence type="ECO:0000313" key="3">
    <source>
        <dbReference type="Proteomes" id="UP001595443"/>
    </source>
</evidence>
<keyword evidence="3" id="KW-1185">Reference proteome</keyword>
<dbReference type="RefSeq" id="WP_377833864.1">
    <property type="nucleotide sequence ID" value="NZ_JBHRSK010000010.1"/>
</dbReference>
<name>A0ABV7AIC9_9RHOB</name>
<keyword evidence="1" id="KW-0472">Membrane</keyword>
<protein>
    <submittedName>
        <fullName evidence="2">DUF2189 domain-containing protein</fullName>
    </submittedName>
</protein>
<feature type="transmembrane region" description="Helical" evidence="1">
    <location>
        <begin position="192"/>
        <end position="219"/>
    </location>
</feature>
<keyword evidence="1" id="KW-1133">Transmembrane helix</keyword>
<comment type="caution">
    <text evidence="2">The sequence shown here is derived from an EMBL/GenBank/DDBJ whole genome shotgun (WGS) entry which is preliminary data.</text>
</comment>
<dbReference type="Proteomes" id="UP001595443">
    <property type="component" value="Unassembled WGS sequence"/>
</dbReference>
<accession>A0ABV7AIC9</accession>
<gene>
    <name evidence="2" type="ORF">ACFOES_13720</name>
</gene>
<organism evidence="2 3">
    <name type="scientific">Acidimangrovimonas pyrenivorans</name>
    <dbReference type="NCBI Taxonomy" id="2030798"/>
    <lineage>
        <taxon>Bacteria</taxon>
        <taxon>Pseudomonadati</taxon>
        <taxon>Pseudomonadota</taxon>
        <taxon>Alphaproteobacteria</taxon>
        <taxon>Rhodobacterales</taxon>
        <taxon>Paracoccaceae</taxon>
        <taxon>Acidimangrovimonas</taxon>
    </lineage>
</organism>
<evidence type="ECO:0000256" key="1">
    <source>
        <dbReference type="SAM" id="Phobius"/>
    </source>
</evidence>
<reference evidence="3" key="1">
    <citation type="journal article" date="2019" name="Int. J. Syst. Evol. Microbiol.">
        <title>The Global Catalogue of Microorganisms (GCM) 10K type strain sequencing project: providing services to taxonomists for standard genome sequencing and annotation.</title>
        <authorList>
            <consortium name="The Broad Institute Genomics Platform"/>
            <consortium name="The Broad Institute Genome Sequencing Center for Infectious Disease"/>
            <person name="Wu L."/>
            <person name="Ma J."/>
        </authorList>
    </citation>
    <scope>NUCLEOTIDE SEQUENCE [LARGE SCALE GENOMIC DNA]</scope>
    <source>
        <strain evidence="3">KCTC 62192</strain>
    </source>
</reference>